<dbReference type="RefSeq" id="XP_025342884.1">
    <property type="nucleotide sequence ID" value="XM_025488222.1"/>
</dbReference>
<keyword evidence="3" id="KW-1185">Reference proteome</keyword>
<dbReference type="InterPro" id="IPR024500">
    <property type="entry name" value="DUF3074"/>
</dbReference>
<proteinExistence type="predicted"/>
<gene>
    <name evidence="2" type="ORF">CXQ85_004609</name>
</gene>
<evidence type="ECO:0000313" key="3">
    <source>
        <dbReference type="Proteomes" id="UP000244309"/>
    </source>
</evidence>
<dbReference type="Pfam" id="PF11274">
    <property type="entry name" value="DUF3074"/>
    <property type="match status" value="1"/>
</dbReference>
<dbReference type="GeneID" id="37009939"/>
<dbReference type="AlphaFoldDB" id="A0A2V1AVX4"/>
<name>A0A2V1AVX4_9ASCO</name>
<dbReference type="EMBL" id="PKFO01000006">
    <property type="protein sequence ID" value="PVH21944.1"/>
    <property type="molecule type" value="Genomic_DNA"/>
</dbReference>
<dbReference type="OrthoDB" id="6423603at2759"/>
<sequence>MNSIPLKKIDDISSLSLFQQAQDIARQIPQWHKAGTYKYSVPQGDDVAVDVHTHDLNNDYWVARTTEFGQYPEKTRTRIFHLLDKYVLGSLTSLDESHTQHELGYIHELADFKVHPYELGDSIPGFDSVTYLAEVYYHLQFPLKKRKFCNLIHILKAQDGNSGYVISLAVDPSVIPGQPQEPGFVPARYSSVEYVSFDPKTSDLKWYMTTCSDAGGN</sequence>
<dbReference type="PANTHER" id="PTHR40370">
    <property type="entry name" value="EXPRESSED PROTEIN"/>
    <property type="match status" value="1"/>
</dbReference>
<organism evidence="2 3">
    <name type="scientific">Candidozyma haemuli</name>
    <dbReference type="NCBI Taxonomy" id="45357"/>
    <lineage>
        <taxon>Eukaryota</taxon>
        <taxon>Fungi</taxon>
        <taxon>Dikarya</taxon>
        <taxon>Ascomycota</taxon>
        <taxon>Saccharomycotina</taxon>
        <taxon>Pichiomycetes</taxon>
        <taxon>Metschnikowiaceae</taxon>
        <taxon>Candidozyma</taxon>
    </lineage>
</organism>
<dbReference type="Proteomes" id="UP000244309">
    <property type="component" value="Unassembled WGS sequence"/>
</dbReference>
<protein>
    <recommendedName>
        <fullName evidence="1">DUF3074 domain-containing protein</fullName>
    </recommendedName>
</protein>
<evidence type="ECO:0000259" key="1">
    <source>
        <dbReference type="Pfam" id="PF11274"/>
    </source>
</evidence>
<comment type="caution">
    <text evidence="2">The sequence shown here is derived from an EMBL/GenBank/DDBJ whole genome shotgun (WGS) entry which is preliminary data.</text>
</comment>
<dbReference type="STRING" id="45357.A0A2V1AVX4"/>
<feature type="domain" description="DUF3074" evidence="1">
    <location>
        <begin position="61"/>
        <end position="217"/>
    </location>
</feature>
<reference evidence="2 3" key="1">
    <citation type="submission" date="2017-12" db="EMBL/GenBank/DDBJ databases">
        <title>Genome Sequence of a Multidrug-Resistant Candida haemulonii Isolate from a Patient with Chronic Leg Ulcers in Israel.</title>
        <authorList>
            <person name="Chow N.A."/>
            <person name="Gade L."/>
            <person name="Batra D."/>
            <person name="Rowe L.A."/>
            <person name="Ben-Ami R."/>
            <person name="Loparev V.N."/>
            <person name="Litvintseva A.P."/>
        </authorList>
    </citation>
    <scope>NUCLEOTIDE SEQUENCE [LARGE SCALE GENOMIC DNA]</scope>
    <source>
        <strain evidence="2 3">B11899</strain>
    </source>
</reference>
<accession>A0A2V1AVX4</accession>
<evidence type="ECO:0000313" key="2">
    <source>
        <dbReference type="EMBL" id="PVH21944.1"/>
    </source>
</evidence>
<dbReference type="VEuPathDB" id="FungiDB:CXQ85_004609"/>
<dbReference type="PANTHER" id="PTHR40370:SF1">
    <property type="entry name" value="DUF3074 DOMAIN-CONTAINING PROTEIN"/>
    <property type="match status" value="1"/>
</dbReference>